<evidence type="ECO:0000256" key="1">
    <source>
        <dbReference type="ARBA" id="ARBA00004123"/>
    </source>
</evidence>
<evidence type="ECO:0000256" key="4">
    <source>
        <dbReference type="ARBA" id="ARBA00023163"/>
    </source>
</evidence>
<dbReference type="EMBL" id="MUJZ01048008">
    <property type="protein sequence ID" value="OTF74240.1"/>
    <property type="molecule type" value="Genomic_DNA"/>
</dbReference>
<keyword evidence="5" id="KW-0539">Nucleus</keyword>
<protein>
    <recommendedName>
        <fullName evidence="6">Transcription initiation factor TFIID component TAF4 C-terminal domain-containing protein</fullName>
    </recommendedName>
</protein>
<dbReference type="GO" id="GO:0006367">
    <property type="term" value="P:transcription initiation at RNA polymerase II promoter"/>
    <property type="evidence" value="ECO:0007669"/>
    <property type="project" value="TreeGrafter"/>
</dbReference>
<dbReference type="GO" id="GO:0016251">
    <property type="term" value="F:RNA polymerase II general transcription initiation factor activity"/>
    <property type="evidence" value="ECO:0007669"/>
    <property type="project" value="TreeGrafter"/>
</dbReference>
<dbReference type="PANTHER" id="PTHR15138">
    <property type="entry name" value="TRANSCRIPTION INITIATION FACTOR TFIID SUBUNIT 4"/>
    <property type="match status" value="1"/>
</dbReference>
<gene>
    <name evidence="7" type="ORF">BLA29_002046</name>
</gene>
<comment type="similarity">
    <text evidence="2">Belongs to the TAF4 family.</text>
</comment>
<dbReference type="GO" id="GO:0003677">
    <property type="term" value="F:DNA binding"/>
    <property type="evidence" value="ECO:0007669"/>
    <property type="project" value="TreeGrafter"/>
</dbReference>
<keyword evidence="3" id="KW-0805">Transcription regulation</keyword>
<name>A0A1Y3B0B3_EURMA</name>
<evidence type="ECO:0000256" key="5">
    <source>
        <dbReference type="ARBA" id="ARBA00023242"/>
    </source>
</evidence>
<organism evidence="7 8">
    <name type="scientific">Euroglyphus maynei</name>
    <name type="common">Mayne's house dust mite</name>
    <dbReference type="NCBI Taxonomy" id="6958"/>
    <lineage>
        <taxon>Eukaryota</taxon>
        <taxon>Metazoa</taxon>
        <taxon>Ecdysozoa</taxon>
        <taxon>Arthropoda</taxon>
        <taxon>Chelicerata</taxon>
        <taxon>Arachnida</taxon>
        <taxon>Acari</taxon>
        <taxon>Acariformes</taxon>
        <taxon>Sarcoptiformes</taxon>
        <taxon>Astigmata</taxon>
        <taxon>Psoroptidia</taxon>
        <taxon>Analgoidea</taxon>
        <taxon>Pyroglyphidae</taxon>
        <taxon>Pyroglyphinae</taxon>
        <taxon>Euroglyphus</taxon>
    </lineage>
</organism>
<sequence length="181" mass="20486">NNPNYEIVQDVKGQAQFLQELDRIEKRRHEEQEREVLIKAAKSRSKVDDPDHIAIKARAKEMQRLEMEELRQREANKTALQAIGNPKKRLKTMANSSSTSLLAGTDGDGGNIFSSLNGSINKTTTANNSINIGQSLFGSSFGSSRSTIKRYKRVTMKDVLFMMERDRTMVRSTTLFKAYAR</sequence>
<evidence type="ECO:0000256" key="3">
    <source>
        <dbReference type="ARBA" id="ARBA00023015"/>
    </source>
</evidence>
<dbReference type="InterPro" id="IPR007900">
    <property type="entry name" value="TAF4_C"/>
</dbReference>
<dbReference type="GO" id="GO:0005669">
    <property type="term" value="C:transcription factor TFIID complex"/>
    <property type="evidence" value="ECO:0007669"/>
    <property type="project" value="InterPro"/>
</dbReference>
<dbReference type="Pfam" id="PF05236">
    <property type="entry name" value="TAF4"/>
    <property type="match status" value="1"/>
</dbReference>
<dbReference type="OrthoDB" id="21060at2759"/>
<feature type="non-terminal residue" evidence="7">
    <location>
        <position position="1"/>
    </location>
</feature>
<feature type="domain" description="Transcription initiation factor TFIID component TAF4 C-terminal" evidence="6">
    <location>
        <begin position="3"/>
        <end position="177"/>
    </location>
</feature>
<comment type="caution">
    <text evidence="7">The sequence shown here is derived from an EMBL/GenBank/DDBJ whole genome shotgun (WGS) entry which is preliminary data.</text>
</comment>
<keyword evidence="4" id="KW-0804">Transcription</keyword>
<proteinExistence type="inferred from homology"/>
<reference evidence="7 8" key="1">
    <citation type="submission" date="2017-03" db="EMBL/GenBank/DDBJ databases">
        <title>Genome Survey of Euroglyphus maynei.</title>
        <authorList>
            <person name="Arlian L.G."/>
            <person name="Morgan M.S."/>
            <person name="Rider S.D."/>
        </authorList>
    </citation>
    <scope>NUCLEOTIDE SEQUENCE [LARGE SCALE GENOMIC DNA]</scope>
    <source>
        <strain evidence="7">Arlian Lab</strain>
        <tissue evidence="7">Whole body</tissue>
    </source>
</reference>
<evidence type="ECO:0000313" key="8">
    <source>
        <dbReference type="Proteomes" id="UP000194236"/>
    </source>
</evidence>
<accession>A0A1Y3B0B3</accession>
<evidence type="ECO:0000256" key="2">
    <source>
        <dbReference type="ARBA" id="ARBA00006178"/>
    </source>
</evidence>
<dbReference type="PANTHER" id="PTHR15138:SF14">
    <property type="entry name" value="TRANSCRIPTION INITIATION FACTOR TFIID SUBUNIT 4"/>
    <property type="match status" value="1"/>
</dbReference>
<dbReference type="Proteomes" id="UP000194236">
    <property type="component" value="Unassembled WGS sequence"/>
</dbReference>
<evidence type="ECO:0000259" key="6">
    <source>
        <dbReference type="Pfam" id="PF05236"/>
    </source>
</evidence>
<dbReference type="AlphaFoldDB" id="A0A1Y3B0B3"/>
<dbReference type="InterPro" id="IPR045144">
    <property type="entry name" value="TAF4"/>
</dbReference>
<comment type="subcellular location">
    <subcellularLocation>
        <location evidence="1">Nucleus</location>
    </subcellularLocation>
</comment>
<keyword evidence="8" id="KW-1185">Reference proteome</keyword>
<evidence type="ECO:0000313" key="7">
    <source>
        <dbReference type="EMBL" id="OTF74240.1"/>
    </source>
</evidence>